<gene>
    <name evidence="4" type="ORF">FBQ74_10435</name>
</gene>
<dbReference type="InterPro" id="IPR050698">
    <property type="entry name" value="MBL"/>
</dbReference>
<organism evidence="4 5">
    <name type="scientific">Salinimonas iocasae</name>
    <dbReference type="NCBI Taxonomy" id="2572577"/>
    <lineage>
        <taxon>Bacteria</taxon>
        <taxon>Pseudomonadati</taxon>
        <taxon>Pseudomonadota</taxon>
        <taxon>Gammaproteobacteria</taxon>
        <taxon>Alteromonadales</taxon>
        <taxon>Alteromonadaceae</taxon>
        <taxon>Alteromonas/Salinimonas group</taxon>
        <taxon>Salinimonas</taxon>
    </lineage>
</organism>
<dbReference type="KEGG" id="salk:FBQ74_10435"/>
<evidence type="ECO:0000313" key="4">
    <source>
        <dbReference type="EMBL" id="QCZ93877.1"/>
    </source>
</evidence>
<dbReference type="OrthoDB" id="9803916at2"/>
<dbReference type="Pfam" id="PF07521">
    <property type="entry name" value="RMMBL"/>
    <property type="match status" value="1"/>
</dbReference>
<evidence type="ECO:0000256" key="1">
    <source>
        <dbReference type="ARBA" id="ARBA00022801"/>
    </source>
</evidence>
<accession>A0A5B7YDS1</accession>
<reference evidence="4 5" key="1">
    <citation type="submission" date="2019-04" db="EMBL/GenBank/DDBJ databases">
        <title>Salinimonas iocasae sp. nov., a halophilic bacterium isolated from the outer tube casing of tubeworms in Okinawa Trough.</title>
        <authorList>
            <person name="Zhang H."/>
            <person name="Wang H."/>
            <person name="Li C."/>
        </authorList>
    </citation>
    <scope>NUCLEOTIDE SEQUENCE [LARGE SCALE GENOMIC DNA]</scope>
    <source>
        <strain evidence="4 5">KX18D6</strain>
    </source>
</reference>
<dbReference type="InterPro" id="IPR022712">
    <property type="entry name" value="Beta_Casp"/>
</dbReference>
<dbReference type="GO" id="GO:0004521">
    <property type="term" value="F:RNA endonuclease activity"/>
    <property type="evidence" value="ECO:0007669"/>
    <property type="project" value="TreeGrafter"/>
</dbReference>
<dbReference type="SMART" id="SM01027">
    <property type="entry name" value="Beta-Casp"/>
    <property type="match status" value="1"/>
</dbReference>
<feature type="domain" description="Beta-Casp" evidence="3">
    <location>
        <begin position="254"/>
        <end position="389"/>
    </location>
</feature>
<protein>
    <submittedName>
        <fullName evidence="4">MBL fold metallo-hydrolase</fullName>
    </submittedName>
</protein>
<dbReference type="GO" id="GO:0016787">
    <property type="term" value="F:hydrolase activity"/>
    <property type="evidence" value="ECO:0007669"/>
    <property type="project" value="UniProtKB-KW"/>
</dbReference>
<dbReference type="Gene3D" id="3.40.50.10890">
    <property type="match status" value="1"/>
</dbReference>
<dbReference type="RefSeq" id="WP_139756619.1">
    <property type="nucleotide sequence ID" value="NZ_CP039852.1"/>
</dbReference>
<dbReference type="SUPFAM" id="SSF56281">
    <property type="entry name" value="Metallo-hydrolase/oxidoreductase"/>
    <property type="match status" value="1"/>
</dbReference>
<evidence type="ECO:0000313" key="5">
    <source>
        <dbReference type="Proteomes" id="UP000304912"/>
    </source>
</evidence>
<dbReference type="EMBL" id="CP039852">
    <property type="protein sequence ID" value="QCZ93877.1"/>
    <property type="molecule type" value="Genomic_DNA"/>
</dbReference>
<dbReference type="PANTHER" id="PTHR11203">
    <property type="entry name" value="CLEAVAGE AND POLYADENYLATION SPECIFICITY FACTOR FAMILY MEMBER"/>
    <property type="match status" value="1"/>
</dbReference>
<dbReference type="PANTHER" id="PTHR11203:SF37">
    <property type="entry name" value="INTEGRATOR COMPLEX SUBUNIT 11"/>
    <property type="match status" value="1"/>
</dbReference>
<evidence type="ECO:0000259" key="3">
    <source>
        <dbReference type="SMART" id="SM01027"/>
    </source>
</evidence>
<name>A0A5B7YDS1_9ALTE</name>
<dbReference type="Pfam" id="PF00753">
    <property type="entry name" value="Lactamase_B"/>
    <property type="match status" value="1"/>
</dbReference>
<keyword evidence="5" id="KW-1185">Reference proteome</keyword>
<evidence type="ECO:0000259" key="2">
    <source>
        <dbReference type="SMART" id="SM00849"/>
    </source>
</evidence>
<dbReference type="AlphaFoldDB" id="A0A5B7YDS1"/>
<dbReference type="Pfam" id="PF10996">
    <property type="entry name" value="Beta-Casp"/>
    <property type="match status" value="1"/>
</dbReference>
<dbReference type="SMART" id="SM00849">
    <property type="entry name" value="Lactamase_B"/>
    <property type="match status" value="1"/>
</dbReference>
<dbReference type="Gene3D" id="3.60.15.10">
    <property type="entry name" value="Ribonuclease Z/Hydroxyacylglutathione hydrolase-like"/>
    <property type="match status" value="1"/>
</dbReference>
<sequence length="473" mass="52198">MATLTFLGAVDGVTGSMHLLKTSTSTVLLDCGLFQGGRKVEASNQDPFPFDATTIDAVVLSHAHLDHSGRLPLLVRRGYSGPIYMTPATSDLIDVMLKDAASLQMRDTEWENKRRLRAGKPQIEPLYTLEDVEDTLALCHPLPYDNEVPVTRDITLNLREAGHILGSSIVELFISDTLPVRKLVFSGDLGNAQAALLRDPACITQADVVLMESTYGDREHRSIAQTLDEFESVITRASADGGNILIPSFAVGRTQEIIFRLGALYQQGKLPQQLICLDSPMAIAVTEIYHRYQDVFNREDMQLMKRSGDNVYSYKYKSLHSFLPTLRYAVTTQESMALNRVERGAIIIAGSGMCNGGRIRHHLKHNLWRQQSHVIFVGYQANGTPGRLLVDGAKRIKMAGESIAVNAQIHTLGGFSAHASQSQLIDWFSHFEAPRPALYLVHGEDDSKKALKQALLKANCHAIIPVSGQTINI</sequence>
<proteinExistence type="predicted"/>
<dbReference type="InterPro" id="IPR011108">
    <property type="entry name" value="RMMBL"/>
</dbReference>
<keyword evidence="1 4" id="KW-0378">Hydrolase</keyword>
<dbReference type="Proteomes" id="UP000304912">
    <property type="component" value="Chromosome"/>
</dbReference>
<dbReference type="InterPro" id="IPR036866">
    <property type="entry name" value="RibonucZ/Hydroxyglut_hydro"/>
</dbReference>
<feature type="domain" description="Metallo-beta-lactamase" evidence="2">
    <location>
        <begin position="14"/>
        <end position="227"/>
    </location>
</feature>
<dbReference type="InterPro" id="IPR001279">
    <property type="entry name" value="Metallo-B-lactamas"/>
</dbReference>
<dbReference type="CDD" id="cd16295">
    <property type="entry name" value="TTHA0252-CPSF-like_MBL-fold"/>
    <property type="match status" value="1"/>
</dbReference>